<proteinExistence type="predicted"/>
<organism evidence="2 3">
    <name type="scientific">Parafrankia colletiae</name>
    <dbReference type="NCBI Taxonomy" id="573497"/>
    <lineage>
        <taxon>Bacteria</taxon>
        <taxon>Bacillati</taxon>
        <taxon>Actinomycetota</taxon>
        <taxon>Actinomycetes</taxon>
        <taxon>Frankiales</taxon>
        <taxon>Frankiaceae</taxon>
        <taxon>Parafrankia</taxon>
    </lineage>
</organism>
<reference evidence="3" key="1">
    <citation type="submission" date="2016-07" db="EMBL/GenBank/DDBJ databases">
        <title>Sequence Frankia sp. strain CcI1.17.</title>
        <authorList>
            <person name="Ghodhbane-Gtari F."/>
            <person name="Swanson E."/>
            <person name="Gueddou A."/>
            <person name="Morris K."/>
            <person name="Hezbri K."/>
            <person name="Ktari A."/>
            <person name="Nouioui I."/>
            <person name="Abebe-Akele F."/>
            <person name="Simpson S."/>
            <person name="Thomas K."/>
            <person name="Gtari M."/>
            <person name="Tisa L.S."/>
            <person name="Hurst S."/>
        </authorList>
    </citation>
    <scope>NUCLEOTIDE SEQUENCE [LARGE SCALE GENOMIC DNA]</scope>
    <source>
        <strain evidence="3">Cc1.17</strain>
    </source>
</reference>
<dbReference type="AlphaFoldDB" id="A0A1S1RJM2"/>
<evidence type="ECO:0000259" key="1">
    <source>
        <dbReference type="Pfam" id="PF21761"/>
    </source>
</evidence>
<dbReference type="InterPro" id="IPR013328">
    <property type="entry name" value="6PGD_dom2"/>
</dbReference>
<feature type="domain" description="NADPH-dependent reductive aminase-like C-terminal" evidence="1">
    <location>
        <begin position="2"/>
        <end position="48"/>
    </location>
</feature>
<dbReference type="Proteomes" id="UP000179627">
    <property type="component" value="Unassembled WGS sequence"/>
</dbReference>
<comment type="caution">
    <text evidence="2">The sequence shown here is derived from an EMBL/GenBank/DDBJ whole genome shotgun (WGS) entry which is preliminary data.</text>
</comment>
<evidence type="ECO:0000313" key="3">
    <source>
        <dbReference type="Proteomes" id="UP000179627"/>
    </source>
</evidence>
<evidence type="ECO:0000313" key="2">
    <source>
        <dbReference type="EMBL" id="OHV44984.1"/>
    </source>
</evidence>
<dbReference type="Pfam" id="PF21761">
    <property type="entry name" value="RedAm-like_C"/>
    <property type="match status" value="1"/>
</dbReference>
<accession>A0A1S1RJM2</accession>
<dbReference type="InterPro" id="IPR048666">
    <property type="entry name" value="RedAm-like_C"/>
</dbReference>
<dbReference type="EMBL" id="MBLM01000014">
    <property type="protein sequence ID" value="OHV44984.1"/>
    <property type="molecule type" value="Genomic_DNA"/>
</dbReference>
<gene>
    <name evidence="2" type="ORF">CC117_09825</name>
</gene>
<keyword evidence="3" id="KW-1185">Reference proteome</keyword>
<protein>
    <recommendedName>
        <fullName evidence="1">NADPH-dependent reductive aminase-like C-terminal domain-containing protein</fullName>
    </recommendedName>
</protein>
<name>A0A1S1RJM2_9ACTN</name>
<sequence length="59" mass="6271">MAGMNHVRHAASVRGLDTTVLDAALVVARRAVDAGYGPDGFSRLGEILGMTERADRSRC</sequence>
<dbReference type="Gene3D" id="1.10.1040.10">
    <property type="entry name" value="N-(1-d-carboxylethyl)-l-norvaline Dehydrogenase, domain 2"/>
    <property type="match status" value="1"/>
</dbReference>